<dbReference type="PANTHER" id="PTHR44051:SF19">
    <property type="entry name" value="DISULFIDE-BOND OXIDOREDUCTASE YFCG"/>
    <property type="match status" value="1"/>
</dbReference>
<comment type="similarity">
    <text evidence="1">Belongs to the GST superfamily.</text>
</comment>
<dbReference type="SFLD" id="SFLDG01151">
    <property type="entry name" value="Main.2:_Nu-like"/>
    <property type="match status" value="1"/>
</dbReference>
<dbReference type="PANTHER" id="PTHR44051">
    <property type="entry name" value="GLUTATHIONE S-TRANSFERASE-RELATED"/>
    <property type="match status" value="1"/>
</dbReference>
<dbReference type="InterPro" id="IPR036249">
    <property type="entry name" value="Thioredoxin-like_sf"/>
</dbReference>
<dbReference type="EMBL" id="LR699119">
    <property type="protein sequence ID" value="VVC76577.1"/>
    <property type="molecule type" value="Genomic_DNA"/>
</dbReference>
<accession>A0A5E4PJG6</accession>
<dbReference type="Pfam" id="PF00043">
    <property type="entry name" value="GST_C"/>
    <property type="match status" value="1"/>
</dbReference>
<dbReference type="InterPro" id="IPR004045">
    <property type="entry name" value="Glutathione_S-Trfase_N"/>
</dbReference>
<evidence type="ECO:0000256" key="1">
    <source>
        <dbReference type="RuleBase" id="RU003494"/>
    </source>
</evidence>
<feature type="domain" description="GST C-terminal" evidence="3">
    <location>
        <begin position="89"/>
        <end position="207"/>
    </location>
</feature>
<dbReference type="RefSeq" id="WP_148339886.1">
    <property type="nucleotide sequence ID" value="NZ_LR699119.1"/>
</dbReference>
<evidence type="ECO:0000259" key="3">
    <source>
        <dbReference type="PROSITE" id="PS50405"/>
    </source>
</evidence>
<proteinExistence type="inferred from homology"/>
<dbReference type="OrthoDB" id="9803562at2"/>
<dbReference type="SFLD" id="SFLDG00358">
    <property type="entry name" value="Main_(cytGST)"/>
    <property type="match status" value="1"/>
</dbReference>
<dbReference type="CDD" id="cd10291">
    <property type="entry name" value="GST_C_YfcG_like"/>
    <property type="match status" value="1"/>
</dbReference>
<dbReference type="SFLD" id="SFLDS00019">
    <property type="entry name" value="Glutathione_Transferase_(cytos"/>
    <property type="match status" value="1"/>
</dbReference>
<dbReference type="KEGG" id="asip:AQUSIP_18930"/>
<reference evidence="4 5" key="1">
    <citation type="submission" date="2019-08" db="EMBL/GenBank/DDBJ databases">
        <authorList>
            <person name="Guy L."/>
        </authorList>
    </citation>
    <scope>NUCLEOTIDE SEQUENCE [LARGE SCALE GENOMIC DNA]</scope>
    <source>
        <strain evidence="4 5">SGT-108</strain>
    </source>
</reference>
<sequence length="207" mass="24181">MIDFYTWKTPNGQKIAIMLEESGLAYKTHFVDISKQEQFRPEFLKINPNNKIPAIVDHDGPRHHALNLFESGAILIYLAEKTGKLLSLDPRCRILTIQWLMFQMSGIGPMLGQLHHFLHYAAERIPYAVERYTNEAKRLYRVMDEHLENEPFFAADYSIADIAIFPWVNLHERQRIDLDDYPNLKAWHRRIAKRPAVIKGLALTENL</sequence>
<evidence type="ECO:0000313" key="5">
    <source>
        <dbReference type="Proteomes" id="UP000324194"/>
    </source>
</evidence>
<dbReference type="SUPFAM" id="SSF47616">
    <property type="entry name" value="GST C-terminal domain-like"/>
    <property type="match status" value="1"/>
</dbReference>
<dbReference type="InterPro" id="IPR040079">
    <property type="entry name" value="Glutathione_S-Trfase"/>
</dbReference>
<organism evidence="4 5">
    <name type="scientific">Aquicella siphonis</name>
    <dbReference type="NCBI Taxonomy" id="254247"/>
    <lineage>
        <taxon>Bacteria</taxon>
        <taxon>Pseudomonadati</taxon>
        <taxon>Pseudomonadota</taxon>
        <taxon>Gammaproteobacteria</taxon>
        <taxon>Legionellales</taxon>
        <taxon>Coxiellaceae</taxon>
        <taxon>Aquicella</taxon>
    </lineage>
</organism>
<feature type="domain" description="GST N-terminal" evidence="2">
    <location>
        <begin position="1"/>
        <end position="86"/>
    </location>
</feature>
<dbReference type="InterPro" id="IPR036282">
    <property type="entry name" value="Glutathione-S-Trfase_C_sf"/>
</dbReference>
<dbReference type="Pfam" id="PF02798">
    <property type="entry name" value="GST_N"/>
    <property type="match status" value="1"/>
</dbReference>
<dbReference type="InterPro" id="IPR010987">
    <property type="entry name" value="Glutathione-S-Trfase_C-like"/>
</dbReference>
<dbReference type="InterPro" id="IPR004046">
    <property type="entry name" value="GST_C"/>
</dbReference>
<dbReference type="Gene3D" id="3.40.30.10">
    <property type="entry name" value="Glutaredoxin"/>
    <property type="match status" value="1"/>
</dbReference>
<gene>
    <name evidence="4" type="primary">yfcG</name>
    <name evidence="4" type="ORF">AQUSIP_18930</name>
</gene>
<dbReference type="AlphaFoldDB" id="A0A5E4PJG6"/>
<name>A0A5E4PJG6_9COXI</name>
<dbReference type="CDD" id="cd03048">
    <property type="entry name" value="GST_N_Ure2p_like"/>
    <property type="match status" value="1"/>
</dbReference>
<dbReference type="Proteomes" id="UP000324194">
    <property type="component" value="Chromosome 1"/>
</dbReference>
<dbReference type="PROSITE" id="PS50405">
    <property type="entry name" value="GST_CTER"/>
    <property type="match status" value="1"/>
</dbReference>
<protein>
    <submittedName>
        <fullName evidence="4">Disulfide-bond oxidoreductase YfcG</fullName>
    </submittedName>
</protein>
<evidence type="ECO:0000313" key="4">
    <source>
        <dbReference type="EMBL" id="VVC76577.1"/>
    </source>
</evidence>
<dbReference type="SUPFAM" id="SSF52833">
    <property type="entry name" value="Thioredoxin-like"/>
    <property type="match status" value="1"/>
</dbReference>
<dbReference type="Gene3D" id="1.20.1050.10">
    <property type="match status" value="1"/>
</dbReference>
<dbReference type="PROSITE" id="PS50404">
    <property type="entry name" value="GST_NTER"/>
    <property type="match status" value="1"/>
</dbReference>
<keyword evidence="5" id="KW-1185">Reference proteome</keyword>
<evidence type="ECO:0000259" key="2">
    <source>
        <dbReference type="PROSITE" id="PS50404"/>
    </source>
</evidence>